<dbReference type="Proteomes" id="UP001147700">
    <property type="component" value="Unassembled WGS sequence"/>
</dbReference>
<evidence type="ECO:0000313" key="2">
    <source>
        <dbReference type="Proteomes" id="UP001147700"/>
    </source>
</evidence>
<gene>
    <name evidence="1" type="ORF">OJ962_15930</name>
</gene>
<organism evidence="1 2">
    <name type="scientific">Solirubrobacter deserti</name>
    <dbReference type="NCBI Taxonomy" id="2282478"/>
    <lineage>
        <taxon>Bacteria</taxon>
        <taxon>Bacillati</taxon>
        <taxon>Actinomycetota</taxon>
        <taxon>Thermoleophilia</taxon>
        <taxon>Solirubrobacterales</taxon>
        <taxon>Solirubrobacteraceae</taxon>
        <taxon>Solirubrobacter</taxon>
    </lineage>
</organism>
<proteinExistence type="predicted"/>
<reference evidence="1" key="1">
    <citation type="submission" date="2022-10" db="EMBL/GenBank/DDBJ databases">
        <title>The WGS of Solirubrobacter sp. CPCC 204708.</title>
        <authorList>
            <person name="Jiang Z."/>
        </authorList>
    </citation>
    <scope>NUCLEOTIDE SEQUENCE</scope>
    <source>
        <strain evidence="1">CPCC 204708</strain>
    </source>
</reference>
<sequence>MSVVAHYEDFTAIHDHMPGSDGALRVSGTVVCRTDGCTAELRDYEGNPGINPRMLVLELALSGPEGGAAEVLTPIPVEYVLSEPGLEYEQVEFRVSGTDDEPPPVVEVQHPQ</sequence>
<protein>
    <submittedName>
        <fullName evidence="1">Uncharacterized protein</fullName>
    </submittedName>
</protein>
<dbReference type="RefSeq" id="WP_202954418.1">
    <property type="nucleotide sequence ID" value="NZ_JAPCID010000020.1"/>
</dbReference>
<evidence type="ECO:0000313" key="1">
    <source>
        <dbReference type="EMBL" id="MDA0138992.1"/>
    </source>
</evidence>
<name>A0ABT4RKF1_9ACTN</name>
<dbReference type="EMBL" id="JAPCID010000020">
    <property type="protein sequence ID" value="MDA0138992.1"/>
    <property type="molecule type" value="Genomic_DNA"/>
</dbReference>
<keyword evidence="2" id="KW-1185">Reference proteome</keyword>
<accession>A0ABT4RKF1</accession>
<comment type="caution">
    <text evidence="1">The sequence shown here is derived from an EMBL/GenBank/DDBJ whole genome shotgun (WGS) entry which is preliminary data.</text>
</comment>